<gene>
    <name evidence="3" type="ORF">ESW18_04700</name>
    <name evidence="2" type="ORF">LV84_03703</name>
</gene>
<comment type="similarity">
    <text evidence="1">Belongs to the FrmR/RcnR family.</text>
</comment>
<reference evidence="3 5" key="2">
    <citation type="submission" date="2019-08" db="EMBL/GenBank/DDBJ databases">
        <title>Genome of Algoriphagus ratkowskyi IC026.</title>
        <authorList>
            <person name="Bowman J.P."/>
        </authorList>
    </citation>
    <scope>NUCLEOTIDE SEQUENCE [LARGE SCALE GENOMIC DNA]</scope>
    <source>
        <strain evidence="3 5">IC026</strain>
    </source>
</reference>
<sequence>MLPKDLTKDLKTRLKSINGQVEGIIRMLDKSDNPAQILNLFKAVNNGFEKAQHLLLDEVYRKTLAIKIAEALEACPGNCGQEEKIATIRNQFPNLNLYELTDKMKEMETIYEFLQTSKDKKI</sequence>
<evidence type="ECO:0000313" key="2">
    <source>
        <dbReference type="EMBL" id="PZX51546.1"/>
    </source>
</evidence>
<keyword evidence="2" id="KW-0238">DNA-binding</keyword>
<dbReference type="GO" id="GO:0045892">
    <property type="term" value="P:negative regulation of DNA-templated transcription"/>
    <property type="evidence" value="ECO:0007669"/>
    <property type="project" value="UniProtKB-ARBA"/>
</dbReference>
<evidence type="ECO:0000313" key="3">
    <source>
        <dbReference type="EMBL" id="TXD78825.1"/>
    </source>
</evidence>
<protein>
    <submittedName>
        <fullName evidence="2">DNA-binding FrmR family transcriptional regulator</fullName>
    </submittedName>
    <submittedName>
        <fullName evidence="3">Metal-sensitive transcriptional regulator</fullName>
    </submittedName>
</protein>
<dbReference type="Proteomes" id="UP000249115">
    <property type="component" value="Unassembled WGS sequence"/>
</dbReference>
<dbReference type="Pfam" id="PF02583">
    <property type="entry name" value="Trns_repr_metal"/>
    <property type="match status" value="1"/>
</dbReference>
<dbReference type="InterPro" id="IPR038390">
    <property type="entry name" value="Metal_Tscrpt_repr_sf"/>
</dbReference>
<evidence type="ECO:0000313" key="4">
    <source>
        <dbReference type="Proteomes" id="UP000249115"/>
    </source>
</evidence>
<dbReference type="AlphaFoldDB" id="A0A2W7QWJ5"/>
<accession>A0A2W7QWJ5</accession>
<dbReference type="GO" id="GO:0003677">
    <property type="term" value="F:DNA binding"/>
    <property type="evidence" value="ECO:0007669"/>
    <property type="project" value="UniProtKB-KW"/>
</dbReference>
<comment type="caution">
    <text evidence="2">The sequence shown here is derived from an EMBL/GenBank/DDBJ whole genome shotgun (WGS) entry which is preliminary data.</text>
</comment>
<dbReference type="EMBL" id="QKZU01000018">
    <property type="protein sequence ID" value="PZX51546.1"/>
    <property type="molecule type" value="Genomic_DNA"/>
</dbReference>
<dbReference type="OrthoDB" id="598199at2"/>
<dbReference type="RefSeq" id="WP_086498995.1">
    <property type="nucleotide sequence ID" value="NZ_MSSV01000002.1"/>
</dbReference>
<keyword evidence="5" id="KW-1185">Reference proteome</keyword>
<proteinExistence type="inferred from homology"/>
<evidence type="ECO:0000313" key="5">
    <source>
        <dbReference type="Proteomes" id="UP000321927"/>
    </source>
</evidence>
<evidence type="ECO:0000256" key="1">
    <source>
        <dbReference type="ARBA" id="ARBA00005260"/>
    </source>
</evidence>
<organism evidence="2 4">
    <name type="scientific">Algoriphagus ratkowskyi</name>
    <dbReference type="NCBI Taxonomy" id="57028"/>
    <lineage>
        <taxon>Bacteria</taxon>
        <taxon>Pseudomonadati</taxon>
        <taxon>Bacteroidota</taxon>
        <taxon>Cytophagia</taxon>
        <taxon>Cytophagales</taxon>
        <taxon>Cyclobacteriaceae</taxon>
        <taxon>Algoriphagus</taxon>
    </lineage>
</organism>
<dbReference type="Proteomes" id="UP000321927">
    <property type="component" value="Unassembled WGS sequence"/>
</dbReference>
<dbReference type="EMBL" id="VORV01000003">
    <property type="protein sequence ID" value="TXD78825.1"/>
    <property type="molecule type" value="Genomic_DNA"/>
</dbReference>
<name>A0A2W7QWJ5_9BACT</name>
<dbReference type="Gene3D" id="1.20.58.1000">
    <property type="entry name" value="Metal-sensitive repressor, helix protomer"/>
    <property type="match status" value="1"/>
</dbReference>
<reference evidence="2 4" key="1">
    <citation type="submission" date="2018-06" db="EMBL/GenBank/DDBJ databases">
        <title>Genomic Encyclopedia of Archaeal and Bacterial Type Strains, Phase II (KMG-II): from individual species to whole genera.</title>
        <authorList>
            <person name="Goeker M."/>
        </authorList>
    </citation>
    <scope>NUCLEOTIDE SEQUENCE [LARGE SCALE GENOMIC DNA]</scope>
    <source>
        <strain evidence="2 4">DSM 22686</strain>
    </source>
</reference>
<dbReference type="GO" id="GO:0046872">
    <property type="term" value="F:metal ion binding"/>
    <property type="evidence" value="ECO:0007669"/>
    <property type="project" value="InterPro"/>
</dbReference>
<dbReference type="InterPro" id="IPR003735">
    <property type="entry name" value="Metal_Tscrpt_repr"/>
</dbReference>